<reference evidence="6 7" key="1">
    <citation type="submission" date="2016-11" db="EMBL/GenBank/DDBJ databases">
        <authorList>
            <person name="Jaros S."/>
            <person name="Januszkiewicz K."/>
            <person name="Wedrychowicz H."/>
        </authorList>
    </citation>
    <scope>NUCLEOTIDE SEQUENCE [LARGE SCALE GENOMIC DNA]</scope>
    <source>
        <strain evidence="6 7">DSM 21637</strain>
    </source>
</reference>
<dbReference type="Proteomes" id="UP000182350">
    <property type="component" value="Unassembled WGS sequence"/>
</dbReference>
<dbReference type="PIRSF" id="PIRSF004846">
    <property type="entry name" value="ModA"/>
    <property type="match status" value="1"/>
</dbReference>
<keyword evidence="4" id="KW-0500">Molybdenum</keyword>
<evidence type="ECO:0000256" key="1">
    <source>
        <dbReference type="ARBA" id="ARBA00009175"/>
    </source>
</evidence>
<dbReference type="NCBIfam" id="TIGR01256">
    <property type="entry name" value="modA"/>
    <property type="match status" value="1"/>
</dbReference>
<dbReference type="InterPro" id="IPR050682">
    <property type="entry name" value="ModA/WtpA"/>
</dbReference>
<evidence type="ECO:0000256" key="3">
    <source>
        <dbReference type="ARBA" id="ARBA00022729"/>
    </source>
</evidence>
<evidence type="ECO:0000313" key="6">
    <source>
        <dbReference type="EMBL" id="SFX74674.1"/>
    </source>
</evidence>
<comment type="similarity">
    <text evidence="1">Belongs to the bacterial solute-binding protein ModA family.</text>
</comment>
<evidence type="ECO:0000256" key="4">
    <source>
        <dbReference type="PIRSR" id="PIRSR004846-1"/>
    </source>
</evidence>
<keyword evidence="7" id="KW-1185">Reference proteome</keyword>
<evidence type="ECO:0000256" key="5">
    <source>
        <dbReference type="SAM" id="SignalP"/>
    </source>
</evidence>
<sequence>MVRILLLLACLSLPLSVTANQPVRIAAAADLQLALTELARQFKAEHPQADLRITFGSSGVFATQLRQGAPFELYFSANADYVHILYEEGLTLDEGTDYAFGRLAFYTRDPLQADTAEQALAAWHQQARNTHKLSIANPRHAPYGVAAIGWLDQLGMEQALKHRLVLGENAAQSVQFVLSGAARSGIVAWPLLASRDDLPGSRWLIPEDQHPPLQQRMVLMKNAGPVAHAFYHYLQTDAARQVFSHHGFGAP</sequence>
<keyword evidence="3 5" id="KW-0732">Signal</keyword>
<evidence type="ECO:0000313" key="7">
    <source>
        <dbReference type="Proteomes" id="UP000182350"/>
    </source>
</evidence>
<accession>A0A1K1ZKA1</accession>
<dbReference type="GO" id="GO:0030973">
    <property type="term" value="F:molybdate ion binding"/>
    <property type="evidence" value="ECO:0007669"/>
    <property type="project" value="TreeGrafter"/>
</dbReference>
<gene>
    <name evidence="6" type="ORF">SAMN02745752_02731</name>
</gene>
<dbReference type="PANTHER" id="PTHR30632">
    <property type="entry name" value="MOLYBDATE-BINDING PERIPLASMIC PROTEIN"/>
    <property type="match status" value="1"/>
</dbReference>
<dbReference type="SUPFAM" id="SSF53850">
    <property type="entry name" value="Periplasmic binding protein-like II"/>
    <property type="match status" value="1"/>
</dbReference>
<keyword evidence="2 4" id="KW-0479">Metal-binding</keyword>
<dbReference type="Pfam" id="PF13531">
    <property type="entry name" value="SBP_bac_11"/>
    <property type="match status" value="1"/>
</dbReference>
<dbReference type="GO" id="GO:0015689">
    <property type="term" value="P:molybdate ion transport"/>
    <property type="evidence" value="ECO:0007669"/>
    <property type="project" value="InterPro"/>
</dbReference>
<organism evidence="6 7">
    <name type="scientific">Marinospirillum alkaliphilum DSM 21637</name>
    <dbReference type="NCBI Taxonomy" id="1122209"/>
    <lineage>
        <taxon>Bacteria</taxon>
        <taxon>Pseudomonadati</taxon>
        <taxon>Pseudomonadota</taxon>
        <taxon>Gammaproteobacteria</taxon>
        <taxon>Oceanospirillales</taxon>
        <taxon>Oceanospirillaceae</taxon>
        <taxon>Marinospirillum</taxon>
    </lineage>
</organism>
<dbReference type="InterPro" id="IPR005950">
    <property type="entry name" value="ModA"/>
</dbReference>
<feature type="signal peptide" evidence="5">
    <location>
        <begin position="1"/>
        <end position="19"/>
    </location>
</feature>
<name>A0A1K1ZKA1_9GAMM</name>
<dbReference type="EMBL" id="FPJW01000012">
    <property type="protein sequence ID" value="SFX74674.1"/>
    <property type="molecule type" value="Genomic_DNA"/>
</dbReference>
<proteinExistence type="inferred from homology"/>
<dbReference type="OrthoDB" id="9785015at2"/>
<dbReference type="PANTHER" id="PTHR30632:SF14">
    <property type="entry name" value="TUNGSTATE_MOLYBDATE_CHROMATE-BINDING PROTEIN MODA"/>
    <property type="match status" value="1"/>
</dbReference>
<feature type="binding site" evidence="4">
    <location>
        <position position="58"/>
    </location>
    <ligand>
        <name>molybdate</name>
        <dbReference type="ChEBI" id="CHEBI:36264"/>
    </ligand>
</feature>
<dbReference type="RefSeq" id="WP_072327053.1">
    <property type="nucleotide sequence ID" value="NZ_FPJW01000012.1"/>
</dbReference>
<feature type="chain" id="PRO_5011978457" evidence="5">
    <location>
        <begin position="20"/>
        <end position="251"/>
    </location>
</feature>
<dbReference type="Gene3D" id="3.40.190.10">
    <property type="entry name" value="Periplasmic binding protein-like II"/>
    <property type="match status" value="2"/>
</dbReference>
<protein>
    <submittedName>
        <fullName evidence="6">Molybdate transport system substrate-binding protein</fullName>
    </submittedName>
</protein>
<dbReference type="STRING" id="1122209.SAMN02745752_02731"/>
<dbReference type="GO" id="GO:0046872">
    <property type="term" value="F:metal ion binding"/>
    <property type="evidence" value="ECO:0007669"/>
    <property type="project" value="UniProtKB-KW"/>
</dbReference>
<dbReference type="AlphaFoldDB" id="A0A1K1ZKA1"/>
<evidence type="ECO:0000256" key="2">
    <source>
        <dbReference type="ARBA" id="ARBA00022723"/>
    </source>
</evidence>